<keyword evidence="4" id="KW-1185">Reference proteome</keyword>
<feature type="transmembrane region" description="Helical" evidence="2">
    <location>
        <begin position="215"/>
        <end position="238"/>
    </location>
</feature>
<dbReference type="AlphaFoldDB" id="A0AA43QSG6"/>
<dbReference type="EMBL" id="JAPUFD010000011">
    <property type="protein sequence ID" value="MDI1490058.1"/>
    <property type="molecule type" value="Genomic_DNA"/>
</dbReference>
<proteinExistence type="predicted"/>
<evidence type="ECO:0000256" key="2">
    <source>
        <dbReference type="SAM" id="Phobius"/>
    </source>
</evidence>
<keyword evidence="2" id="KW-1133">Transmembrane helix</keyword>
<organism evidence="3 4">
    <name type="scientific">Ramalina farinacea</name>
    <dbReference type="NCBI Taxonomy" id="258253"/>
    <lineage>
        <taxon>Eukaryota</taxon>
        <taxon>Fungi</taxon>
        <taxon>Dikarya</taxon>
        <taxon>Ascomycota</taxon>
        <taxon>Pezizomycotina</taxon>
        <taxon>Lecanoromycetes</taxon>
        <taxon>OSLEUM clade</taxon>
        <taxon>Lecanoromycetidae</taxon>
        <taxon>Lecanorales</taxon>
        <taxon>Lecanorineae</taxon>
        <taxon>Ramalinaceae</taxon>
        <taxon>Ramalina</taxon>
    </lineage>
</organism>
<keyword evidence="2" id="KW-0812">Transmembrane</keyword>
<protein>
    <submittedName>
        <fullName evidence="3">Uncharacterized protein</fullName>
    </submittedName>
</protein>
<feature type="transmembrane region" description="Helical" evidence="2">
    <location>
        <begin position="182"/>
        <end position="203"/>
    </location>
</feature>
<reference evidence="3" key="1">
    <citation type="journal article" date="2023" name="Genome Biol. Evol.">
        <title>First Whole Genome Sequence and Flow Cytometry Genome Size Data for the Lichen-Forming Fungus Ramalina farinacea (Ascomycota).</title>
        <authorList>
            <person name="Llewellyn T."/>
            <person name="Mian S."/>
            <person name="Hill R."/>
            <person name="Leitch I.J."/>
            <person name="Gaya E."/>
        </authorList>
    </citation>
    <scope>NUCLEOTIDE SEQUENCE</scope>
    <source>
        <strain evidence="3">LIQ254RAFAR</strain>
    </source>
</reference>
<accession>A0AA43QSG6</accession>
<keyword evidence="2" id="KW-0472">Membrane</keyword>
<evidence type="ECO:0000256" key="1">
    <source>
        <dbReference type="SAM" id="MobiDB-lite"/>
    </source>
</evidence>
<name>A0AA43QSG6_9LECA</name>
<evidence type="ECO:0000313" key="3">
    <source>
        <dbReference type="EMBL" id="MDI1490058.1"/>
    </source>
</evidence>
<sequence>MAAPAGRSLASNPWSPPLHRDPSFVQQSNSTHLIQFISKYDPLPADWDLTGRRHSVEQMPSLRAHLEVQHGIWRQRAYLKRRSSAPEGFTNARIKAPTSFRGRCRQRWQQFTQIISKRGGSGQRWPPFTQVVSNRGRSEPRWQQFAQVVSSKAHGVSMMIANTYRSSSCIWMRQSPTPFPKLVLFLGEIFSLAWAIFCISCSFLERLYRVCKRPLAYLVAWLLCVIILLNVFATGYTICTVSFLDTFCPKQLPLLRNFICSRWDGAQTAHKNLSAVDSSAVDSTVQPPYARYLQDEDSSFSYKLPHALSLWEQAIRSFRASVAESEYPVWEQERFHQEFTDYIEQSMRATSTAHHFYAHMIGTINHHTSNTRWLLQKLRAEGPMDNITLHVSGPLAQSMEMLNTYGMVYLPKGLQPFQQNVGHRPLDAASLMRSYVGDMIRRLEEDIMMINALQQSLNELAVASNNINTHSSQLWAENQRAAVAIKPQWWQLFSNTLQYRLDRYTIDQQALWLGELRDGVWSYSEKLRMIAGEFEAATVACHNFQERLVWEGEATDTAWIEKQAGDLEGGFTDLRLHFQNFKEEKIRFDKAVFRL</sequence>
<gene>
    <name evidence="3" type="ORF">OHK93_001257</name>
</gene>
<feature type="region of interest" description="Disordered" evidence="1">
    <location>
        <begin position="1"/>
        <end position="22"/>
    </location>
</feature>
<evidence type="ECO:0000313" key="4">
    <source>
        <dbReference type="Proteomes" id="UP001161017"/>
    </source>
</evidence>
<comment type="caution">
    <text evidence="3">The sequence shown here is derived from an EMBL/GenBank/DDBJ whole genome shotgun (WGS) entry which is preliminary data.</text>
</comment>
<dbReference type="Proteomes" id="UP001161017">
    <property type="component" value="Unassembled WGS sequence"/>
</dbReference>